<evidence type="ECO:0000313" key="1">
    <source>
        <dbReference type="EMBL" id="CAH2243285.1"/>
    </source>
</evidence>
<keyword evidence="2" id="KW-1185">Reference proteome</keyword>
<dbReference type="OrthoDB" id="16520at2759"/>
<comment type="caution">
    <text evidence="1">The sequence shown here is derived from an EMBL/GenBank/DDBJ whole genome shotgun (WGS) entry which is preliminary data.</text>
</comment>
<dbReference type="EMBL" id="CAKXAJ010025735">
    <property type="protein sequence ID" value="CAH2243285.1"/>
    <property type="molecule type" value="Genomic_DNA"/>
</dbReference>
<gene>
    <name evidence="1" type="primary">jg17388</name>
    <name evidence="1" type="ORF">PAEG_LOCUS19447</name>
</gene>
<dbReference type="AlphaFoldDB" id="A0A8S4S0R2"/>
<name>A0A8S4S0R2_9NEOP</name>
<dbReference type="Proteomes" id="UP000838756">
    <property type="component" value="Unassembled WGS sequence"/>
</dbReference>
<sequence>MYYQMEALIAQLVELRLHFRGAEFESQHATLTFQIISLASTVQENIVRKPACLRVLHNVLKGVWSPPIRTRPEWWA</sequence>
<accession>A0A8S4S0R2</accession>
<organism evidence="1 2">
    <name type="scientific">Pararge aegeria aegeria</name>
    <dbReference type="NCBI Taxonomy" id="348720"/>
    <lineage>
        <taxon>Eukaryota</taxon>
        <taxon>Metazoa</taxon>
        <taxon>Ecdysozoa</taxon>
        <taxon>Arthropoda</taxon>
        <taxon>Hexapoda</taxon>
        <taxon>Insecta</taxon>
        <taxon>Pterygota</taxon>
        <taxon>Neoptera</taxon>
        <taxon>Endopterygota</taxon>
        <taxon>Lepidoptera</taxon>
        <taxon>Glossata</taxon>
        <taxon>Ditrysia</taxon>
        <taxon>Papilionoidea</taxon>
        <taxon>Nymphalidae</taxon>
        <taxon>Satyrinae</taxon>
        <taxon>Satyrini</taxon>
        <taxon>Parargina</taxon>
        <taxon>Pararge</taxon>
    </lineage>
</organism>
<evidence type="ECO:0000313" key="2">
    <source>
        <dbReference type="Proteomes" id="UP000838756"/>
    </source>
</evidence>
<reference evidence="1" key="1">
    <citation type="submission" date="2022-03" db="EMBL/GenBank/DDBJ databases">
        <authorList>
            <person name="Lindestad O."/>
        </authorList>
    </citation>
    <scope>NUCLEOTIDE SEQUENCE</scope>
</reference>
<protein>
    <submittedName>
        <fullName evidence="1">Jg17388 protein</fullName>
    </submittedName>
</protein>
<proteinExistence type="predicted"/>